<comment type="caution">
    <text evidence="7">The sequence shown here is derived from an EMBL/GenBank/DDBJ whole genome shotgun (WGS) entry which is preliminary data.</text>
</comment>
<dbReference type="GO" id="GO:0006633">
    <property type="term" value="P:fatty acid biosynthetic process"/>
    <property type="evidence" value="ECO:0007669"/>
    <property type="project" value="InterPro"/>
</dbReference>
<dbReference type="PANTHER" id="PTHR43775">
    <property type="entry name" value="FATTY ACID SYNTHASE"/>
    <property type="match status" value="1"/>
</dbReference>
<dbReference type="PROSITE" id="PS00012">
    <property type="entry name" value="PHOSPHOPANTETHEINE"/>
    <property type="match status" value="1"/>
</dbReference>
<dbReference type="InterPro" id="IPR009081">
    <property type="entry name" value="PP-bd_ACP"/>
</dbReference>
<evidence type="ECO:0000313" key="8">
    <source>
        <dbReference type="Proteomes" id="UP000031675"/>
    </source>
</evidence>
<dbReference type="InterPro" id="IPR014031">
    <property type="entry name" value="Ketoacyl_synth_C"/>
</dbReference>
<dbReference type="CDD" id="cd00833">
    <property type="entry name" value="PKS"/>
    <property type="match status" value="1"/>
</dbReference>
<dbReference type="InterPro" id="IPR016039">
    <property type="entry name" value="Thiolase-like"/>
</dbReference>
<dbReference type="SUPFAM" id="SSF55048">
    <property type="entry name" value="Probable ACP-binding domain of malonyl-CoA ACP transacylase"/>
    <property type="match status" value="1"/>
</dbReference>
<dbReference type="SMART" id="SM00825">
    <property type="entry name" value="PKS_KS"/>
    <property type="match status" value="1"/>
</dbReference>
<evidence type="ECO:0000259" key="5">
    <source>
        <dbReference type="PROSITE" id="PS50075"/>
    </source>
</evidence>
<gene>
    <name evidence="7" type="ORF">LP52_08750</name>
</gene>
<evidence type="ECO:0000259" key="6">
    <source>
        <dbReference type="PROSITE" id="PS52004"/>
    </source>
</evidence>
<evidence type="ECO:0000256" key="4">
    <source>
        <dbReference type="SAM" id="MobiDB-lite"/>
    </source>
</evidence>
<dbReference type="Pfam" id="PF02801">
    <property type="entry name" value="Ketoacyl-synt_C"/>
    <property type="match status" value="1"/>
</dbReference>
<feature type="compositionally biased region" description="Low complexity" evidence="4">
    <location>
        <begin position="886"/>
        <end position="900"/>
    </location>
</feature>
<dbReference type="InterPro" id="IPR001227">
    <property type="entry name" value="Ac_transferase_dom_sf"/>
</dbReference>
<dbReference type="InterPro" id="IPR014030">
    <property type="entry name" value="Ketoacyl_synth_N"/>
</dbReference>
<dbReference type="STRING" id="183763.LP52_08750"/>
<dbReference type="OrthoDB" id="4537517at2"/>
<keyword evidence="2" id="KW-0597">Phosphoprotein</keyword>
<dbReference type="Pfam" id="PF00109">
    <property type="entry name" value="ketoacyl-synt"/>
    <property type="match status" value="1"/>
</dbReference>
<dbReference type="PROSITE" id="PS50075">
    <property type="entry name" value="CARRIER"/>
    <property type="match status" value="1"/>
</dbReference>
<dbReference type="Pfam" id="PF00698">
    <property type="entry name" value="Acyl_transf_1"/>
    <property type="match status" value="1"/>
</dbReference>
<keyword evidence="1" id="KW-0596">Phosphopantetheine</keyword>
<dbReference type="InterPro" id="IPR032821">
    <property type="entry name" value="PKS_assoc"/>
</dbReference>
<evidence type="ECO:0000256" key="3">
    <source>
        <dbReference type="ARBA" id="ARBA00022679"/>
    </source>
</evidence>
<dbReference type="SUPFAM" id="SSF52151">
    <property type="entry name" value="FabD/lysophospholipase-like"/>
    <property type="match status" value="1"/>
</dbReference>
<dbReference type="Gene3D" id="3.30.70.3290">
    <property type="match status" value="1"/>
</dbReference>
<protein>
    <submittedName>
        <fullName evidence="7">Uncharacterized protein</fullName>
    </submittedName>
</protein>
<feature type="domain" description="Carrier" evidence="5">
    <location>
        <begin position="915"/>
        <end position="993"/>
    </location>
</feature>
<dbReference type="SMART" id="SM00827">
    <property type="entry name" value="PKS_AT"/>
    <property type="match status" value="1"/>
</dbReference>
<organism evidence="7 8">
    <name type="scientific">Streptomonospora alba</name>
    <dbReference type="NCBI Taxonomy" id="183763"/>
    <lineage>
        <taxon>Bacteria</taxon>
        <taxon>Bacillati</taxon>
        <taxon>Actinomycetota</taxon>
        <taxon>Actinomycetes</taxon>
        <taxon>Streptosporangiales</taxon>
        <taxon>Nocardiopsidaceae</taxon>
        <taxon>Streptomonospora</taxon>
    </lineage>
</organism>
<sequence length="1002" mass="105062">MSGRDPIAVVGMDLRFPGAEGKDAFFDLLLSSGDGIGPVPADRWDPAEFTREHDGAARMNTADGGFLADVSSFDNAFFGVSPAEAAQLDPQQRQLLQSTWRALEDSGRDPAAMAGSRTGVYVGVMGNEWAQLHLTDYANITAQAASGNGYYMTANRLSYQFDFTGPSQAIDTACSSSLVALHTACGALRTGECDTAIAAGVNIILVPTSHLFYAQAGLSAPDGRCKPFSADADGIGRSEGVAVLVLRRLDDALAEGAPVYAVVRGSAVNHDGRSNGLTAPNRWAQERVLAEAYHRAGVAPAEVDLVEGHGTGTLLGDMIEVRALGTHYGTRGLPSAFGSVKGNVGHCEGAAGLAGVAKAVLALNRRVAPPSRYSESENPELDLHAAGLRLLRAPRRLADGAIAAVSSFGLGGTNAHAVLQAAPAPRRGGRRGAGPADGSVGVFTASSDSAEGLRRNLEGLADWVSRSREHPARLAWTSNRVKAGLRHRFAAVADDRDILAASLRAAARGERPTGRRSARGPRVGLLFPGQGAQYPAMTHRLYRACPPYREALDEVDTCLEPHLGRSVRAALAEADEDVHHTSLTQPALFAVEYAMATVLTRTGVRPDWLIGHSVGEYAAACVAEALSLEDACRLVAARARLIGSLPEGGAMLNVSAGPDLLRGIAESDPRVDVAAINAPRSGVLSGDADALQRHAADLAAAGVAHRWLKVSHAFHSARMDPVLEEFGRIADEVAPARPAVPIYSTLLGRRVDEDKLDGAYWRDQIRGTVRFAEAAEAALAAAPTHLVEAGPRPVLTALFQRIRPGLEAKALSPCPGPRADGNELAGALAALYNDGAAVDPEPLYAPGGRRTVRPHPYVFDTSRHFPAAARYRPTLAPRSPGGGSGAAAAEPATGAAEVPVPKASGTGAGAVRDAAPHTDEIVELVAEAGGYAAAEVDRGARLFEDLGFDSIVLARVLSEVEQRWPHLAPLPVEDVLASATSLNTLTDYMAQRLGEPRRNEEG</sequence>
<feature type="region of interest" description="Disordered" evidence="4">
    <location>
        <begin position="873"/>
        <end position="900"/>
    </location>
</feature>
<dbReference type="Gene3D" id="1.10.1200.10">
    <property type="entry name" value="ACP-like"/>
    <property type="match status" value="1"/>
</dbReference>
<dbReference type="InterPro" id="IPR036736">
    <property type="entry name" value="ACP-like_sf"/>
</dbReference>
<evidence type="ECO:0000313" key="7">
    <source>
        <dbReference type="EMBL" id="KIH99205.1"/>
    </source>
</evidence>
<reference evidence="8" key="1">
    <citation type="journal article" date="2015" name="Chem. Biol.">
        <title>Structure, bioactivity, and resistance mechanism of streptomonomicin, an unusual lasso Peptide from an understudied halophilic actinomycete.</title>
        <authorList>
            <person name="Metelev M."/>
            <person name="Tietz J.I."/>
            <person name="Melby J.O."/>
            <person name="Blair P.M."/>
            <person name="Zhu L."/>
            <person name="Livnat I."/>
            <person name="Severinov K."/>
            <person name="Mitchell D.A."/>
        </authorList>
    </citation>
    <scope>NUCLEOTIDE SEQUENCE [LARGE SCALE GENOMIC DNA]</scope>
    <source>
        <strain evidence="8">YIM 90003</strain>
    </source>
</reference>
<dbReference type="PANTHER" id="PTHR43775:SF37">
    <property type="entry name" value="SI:DKEY-61P9.11"/>
    <property type="match status" value="1"/>
</dbReference>
<name>A0A0C2JJV3_9ACTN</name>
<dbReference type="PROSITE" id="PS00606">
    <property type="entry name" value="KS3_1"/>
    <property type="match status" value="1"/>
</dbReference>
<dbReference type="Pfam" id="PF16197">
    <property type="entry name" value="KAsynt_C_assoc"/>
    <property type="match status" value="1"/>
</dbReference>
<dbReference type="InterPro" id="IPR050091">
    <property type="entry name" value="PKS_NRPS_Biosynth_Enz"/>
</dbReference>
<dbReference type="Gene3D" id="3.40.366.10">
    <property type="entry name" value="Malonyl-Coenzyme A Acyl Carrier Protein, domain 2"/>
    <property type="match status" value="1"/>
</dbReference>
<dbReference type="RefSeq" id="WP_040272304.1">
    <property type="nucleotide sequence ID" value="NZ_JROO01000014.1"/>
</dbReference>
<dbReference type="InterPro" id="IPR020841">
    <property type="entry name" value="PKS_Beta-ketoAc_synthase_dom"/>
</dbReference>
<dbReference type="GO" id="GO:0004315">
    <property type="term" value="F:3-oxoacyl-[acyl-carrier-protein] synthase activity"/>
    <property type="evidence" value="ECO:0007669"/>
    <property type="project" value="InterPro"/>
</dbReference>
<keyword evidence="3" id="KW-0808">Transferase</keyword>
<evidence type="ECO:0000256" key="1">
    <source>
        <dbReference type="ARBA" id="ARBA00022450"/>
    </source>
</evidence>
<accession>A0A0C2JJV3</accession>
<dbReference type="InterPro" id="IPR018201">
    <property type="entry name" value="Ketoacyl_synth_AS"/>
</dbReference>
<proteinExistence type="predicted"/>
<dbReference type="Gene3D" id="3.40.47.10">
    <property type="match status" value="1"/>
</dbReference>
<dbReference type="SUPFAM" id="SSF47336">
    <property type="entry name" value="ACP-like"/>
    <property type="match status" value="1"/>
</dbReference>
<dbReference type="PROSITE" id="PS52004">
    <property type="entry name" value="KS3_2"/>
    <property type="match status" value="1"/>
</dbReference>
<dbReference type="Pfam" id="PF00550">
    <property type="entry name" value="PP-binding"/>
    <property type="match status" value="1"/>
</dbReference>
<dbReference type="InterPro" id="IPR016035">
    <property type="entry name" value="Acyl_Trfase/lysoPLipase"/>
</dbReference>
<dbReference type="AlphaFoldDB" id="A0A0C2JJV3"/>
<dbReference type="GO" id="GO:0071770">
    <property type="term" value="P:DIM/DIP cell wall layer assembly"/>
    <property type="evidence" value="ECO:0007669"/>
    <property type="project" value="TreeGrafter"/>
</dbReference>
<dbReference type="GO" id="GO:0005886">
    <property type="term" value="C:plasma membrane"/>
    <property type="evidence" value="ECO:0007669"/>
    <property type="project" value="TreeGrafter"/>
</dbReference>
<feature type="domain" description="Ketosynthase family 3 (KS3)" evidence="6">
    <location>
        <begin position="4"/>
        <end position="421"/>
    </location>
</feature>
<dbReference type="Proteomes" id="UP000031675">
    <property type="component" value="Unassembled WGS sequence"/>
</dbReference>
<dbReference type="InterPro" id="IPR016036">
    <property type="entry name" value="Malonyl_transacylase_ACP-bd"/>
</dbReference>
<dbReference type="InterPro" id="IPR006162">
    <property type="entry name" value="Ppantetheine_attach_site"/>
</dbReference>
<dbReference type="InterPro" id="IPR014043">
    <property type="entry name" value="Acyl_transferase_dom"/>
</dbReference>
<evidence type="ECO:0000256" key="2">
    <source>
        <dbReference type="ARBA" id="ARBA00022553"/>
    </source>
</evidence>
<dbReference type="GO" id="GO:0005737">
    <property type="term" value="C:cytoplasm"/>
    <property type="evidence" value="ECO:0007669"/>
    <property type="project" value="TreeGrafter"/>
</dbReference>
<dbReference type="SUPFAM" id="SSF53901">
    <property type="entry name" value="Thiolase-like"/>
    <property type="match status" value="1"/>
</dbReference>
<keyword evidence="8" id="KW-1185">Reference proteome</keyword>
<dbReference type="EMBL" id="JROO01000014">
    <property type="protein sequence ID" value="KIH99205.1"/>
    <property type="molecule type" value="Genomic_DNA"/>
</dbReference>
<dbReference type="GO" id="GO:0004312">
    <property type="term" value="F:fatty acid synthase activity"/>
    <property type="evidence" value="ECO:0007669"/>
    <property type="project" value="TreeGrafter"/>
</dbReference>